<evidence type="ECO:0000313" key="9">
    <source>
        <dbReference type="Proteomes" id="UP000014113"/>
    </source>
</evidence>
<dbReference type="Pfam" id="PF00746">
    <property type="entry name" value="Gram_pos_anchor"/>
    <property type="match status" value="1"/>
</dbReference>
<evidence type="ECO:0000256" key="3">
    <source>
        <dbReference type="ARBA" id="ARBA00022729"/>
    </source>
</evidence>
<keyword evidence="5" id="KW-0472">Membrane</keyword>
<evidence type="ECO:0000259" key="6">
    <source>
        <dbReference type="Pfam" id="PF00746"/>
    </source>
</evidence>
<dbReference type="RefSeq" id="WP_016183575.1">
    <property type="nucleotide sequence ID" value="NZ_JXKI01000011.1"/>
</dbReference>
<reference evidence="8 9" key="1">
    <citation type="submission" date="2013-03" db="EMBL/GenBank/DDBJ databases">
        <title>The Genome Sequence of Enterococcus columbae ATCC_51263 (PacBio/Illumina hybrid assembly).</title>
        <authorList>
            <consortium name="The Broad Institute Genomics Platform"/>
            <consortium name="The Broad Institute Genome Sequencing Center for Infectious Disease"/>
            <person name="Earl A."/>
            <person name="Russ C."/>
            <person name="Gilmore M."/>
            <person name="Surin D."/>
            <person name="Walker B."/>
            <person name="Young S."/>
            <person name="Zeng Q."/>
            <person name="Gargeya S."/>
            <person name="Fitzgerald M."/>
            <person name="Haas B."/>
            <person name="Abouelleil A."/>
            <person name="Allen A.W."/>
            <person name="Alvarado L."/>
            <person name="Arachchi H.M."/>
            <person name="Berlin A.M."/>
            <person name="Chapman S.B."/>
            <person name="Gainer-Dewar J."/>
            <person name="Goldberg J."/>
            <person name="Griggs A."/>
            <person name="Gujja S."/>
            <person name="Hansen M."/>
            <person name="Howarth C."/>
            <person name="Imamovic A."/>
            <person name="Ireland A."/>
            <person name="Larimer J."/>
            <person name="McCowan C."/>
            <person name="Murphy C."/>
            <person name="Pearson M."/>
            <person name="Poon T.W."/>
            <person name="Priest M."/>
            <person name="Roberts A."/>
            <person name="Saif S."/>
            <person name="Shea T."/>
            <person name="Sisk P."/>
            <person name="Sykes S."/>
            <person name="Wortman J."/>
            <person name="Nusbaum C."/>
            <person name="Birren B."/>
        </authorList>
    </citation>
    <scope>NUCLEOTIDE SEQUENCE [LARGE SCALE GENOMIC DNA]</scope>
    <source>
        <strain evidence="8 9">ATCC 51263</strain>
    </source>
</reference>
<dbReference type="eggNOG" id="COG4932">
    <property type="taxonomic scope" value="Bacteria"/>
</dbReference>
<keyword evidence="4" id="KW-0572">Peptidoglycan-anchor</keyword>
<evidence type="ECO:0000256" key="4">
    <source>
        <dbReference type="ARBA" id="ARBA00023088"/>
    </source>
</evidence>
<gene>
    <name evidence="8" type="ORF">I568_02050</name>
</gene>
<keyword evidence="2" id="KW-0964">Secreted</keyword>
<dbReference type="PATRIC" id="fig|1121865.3.peg.1399"/>
<keyword evidence="5" id="KW-1133">Transmembrane helix</keyword>
<protein>
    <recommendedName>
        <fullName evidence="10">Gram-positive cocci surface proteins LPxTG domain-containing protein</fullName>
    </recommendedName>
</protein>
<feature type="transmembrane region" description="Helical" evidence="5">
    <location>
        <begin position="558"/>
        <end position="577"/>
    </location>
</feature>
<evidence type="ECO:0008006" key="10">
    <source>
        <dbReference type="Google" id="ProtNLM"/>
    </source>
</evidence>
<dbReference type="Gene3D" id="2.60.40.740">
    <property type="match status" value="1"/>
</dbReference>
<organism evidence="8 9">
    <name type="scientific">Enterococcus columbae DSM 7374 = ATCC 51263</name>
    <dbReference type="NCBI Taxonomy" id="1121865"/>
    <lineage>
        <taxon>Bacteria</taxon>
        <taxon>Bacillati</taxon>
        <taxon>Bacillota</taxon>
        <taxon>Bacilli</taxon>
        <taxon>Lactobacillales</taxon>
        <taxon>Enterococcaceae</taxon>
        <taxon>Enterococcus</taxon>
    </lineage>
</organism>
<dbReference type="Gene3D" id="2.60.40.10">
    <property type="entry name" value="Immunoglobulins"/>
    <property type="match status" value="1"/>
</dbReference>
<dbReference type="Proteomes" id="UP000014113">
    <property type="component" value="Unassembled WGS sequence"/>
</dbReference>
<dbReference type="InterPro" id="IPR026466">
    <property type="entry name" value="Fim_isopep_form_D2_dom"/>
</dbReference>
<evidence type="ECO:0000256" key="1">
    <source>
        <dbReference type="ARBA" id="ARBA00022512"/>
    </source>
</evidence>
<keyword evidence="9" id="KW-1185">Reference proteome</keyword>
<dbReference type="NCBIfam" id="TIGR04226">
    <property type="entry name" value="RrgB_K2N_iso_D2"/>
    <property type="match status" value="1"/>
</dbReference>
<evidence type="ECO:0000256" key="5">
    <source>
        <dbReference type="SAM" id="Phobius"/>
    </source>
</evidence>
<proteinExistence type="predicted"/>
<keyword evidence="3" id="KW-0732">Signal</keyword>
<dbReference type="EMBL" id="ASWJ01000009">
    <property type="protein sequence ID" value="EOW80350.1"/>
    <property type="molecule type" value="Genomic_DNA"/>
</dbReference>
<evidence type="ECO:0000256" key="2">
    <source>
        <dbReference type="ARBA" id="ARBA00022525"/>
    </source>
</evidence>
<name>S0K691_9ENTE</name>
<accession>S0K691</accession>
<dbReference type="NCBIfam" id="TIGR01167">
    <property type="entry name" value="LPXTG_anchor"/>
    <property type="match status" value="1"/>
</dbReference>
<feature type="domain" description="SpaA-like prealbumin fold" evidence="7">
    <location>
        <begin position="406"/>
        <end position="490"/>
    </location>
</feature>
<evidence type="ECO:0000313" key="8">
    <source>
        <dbReference type="EMBL" id="EOW80350.1"/>
    </source>
</evidence>
<dbReference type="OrthoDB" id="2199792at2"/>
<comment type="caution">
    <text evidence="8">The sequence shown here is derived from an EMBL/GenBank/DDBJ whole genome shotgun (WGS) entry which is preliminary data.</text>
</comment>
<sequence>MHTKKSKIWTGLFTLLLVLGIIFPMLGALKQISAATNDPVDIKITNAYKGATYKGWKILNATETDQYVSGTSGAKKLQYSVPDAAMRTKLATALNMTQGTDTDAVFDNKIIQKLSEMTNDSDALKTFARKMYDLIKDDTASLAATKAMDGTAGSQDSTITWNDAATGYYLLSEDTSTIATADQAAGYKPSLTVLNAVADSYATNGVLSITMKHDNVPTVEKYIKEDNDDTTATTTPLYRKGADHDIGDTISFRLQATVPDNVAEFQKYFMSFVDTLSKGLTYDSGSVKVYKVANANVSSLTNNVATLSGQTWATTVDNSEYTVTATTNTGASNTLTIALSDLTGDVAAGDKIVVEYTAKLNSDAVIGSEGNPNSVYLTYASDPKATDGGTPGRTPEDKVIDFTFQVDANKVDGAGAALAGAGFTLYKKTNNASDTDFSTTTTGWKKVKEIAAADNKTAFSFTGLDEGTYKLVETTVPSGYNKAADIDFTVVPTFAADKKSITKLEIKDSANKVIGSTDSTDNTNSKVFTVDLTAGKASTNVVNNSGKQLPSTGGMGTVLLYTAGAILAVGAGVYLIVKRRTTVK</sequence>
<dbReference type="AlphaFoldDB" id="S0K691"/>
<feature type="domain" description="Gram-positive cocci surface proteins LPxTG" evidence="6">
    <location>
        <begin position="542"/>
        <end position="580"/>
    </location>
</feature>
<keyword evidence="1" id="KW-0134">Cell wall</keyword>
<dbReference type="STRING" id="1121865.OMW_01436"/>
<evidence type="ECO:0000259" key="7">
    <source>
        <dbReference type="Pfam" id="PF17802"/>
    </source>
</evidence>
<dbReference type="Pfam" id="PF17802">
    <property type="entry name" value="SpaA"/>
    <property type="match status" value="1"/>
</dbReference>
<dbReference type="InterPro" id="IPR041033">
    <property type="entry name" value="SpaA_PFL_dom_1"/>
</dbReference>
<dbReference type="InterPro" id="IPR019931">
    <property type="entry name" value="LPXTG_anchor"/>
</dbReference>
<dbReference type="InterPro" id="IPR013783">
    <property type="entry name" value="Ig-like_fold"/>
</dbReference>
<keyword evidence="5" id="KW-0812">Transmembrane</keyword>